<evidence type="ECO:0000259" key="3">
    <source>
        <dbReference type="Pfam" id="PF19278"/>
    </source>
</evidence>
<reference evidence="4" key="1">
    <citation type="submission" date="2018-05" db="EMBL/GenBank/DDBJ databases">
        <authorList>
            <person name="Lanie J.A."/>
            <person name="Ng W.-L."/>
            <person name="Kazmierczak K.M."/>
            <person name="Andrzejewski T.M."/>
            <person name="Davidsen T.M."/>
            <person name="Wayne K.J."/>
            <person name="Tettelin H."/>
            <person name="Glass J.I."/>
            <person name="Rusch D."/>
            <person name="Podicherti R."/>
            <person name="Tsui H.-C.T."/>
            <person name="Winkler M.E."/>
        </authorList>
    </citation>
    <scope>NUCLEOTIDE SEQUENCE</scope>
</reference>
<organism evidence="4">
    <name type="scientific">marine metagenome</name>
    <dbReference type="NCBI Taxonomy" id="408172"/>
    <lineage>
        <taxon>unclassified sequences</taxon>
        <taxon>metagenomes</taxon>
        <taxon>ecological metagenomes</taxon>
    </lineage>
</organism>
<accession>A0A381YPG0</accession>
<dbReference type="InterPro" id="IPR002821">
    <property type="entry name" value="Hydantoinase_A"/>
</dbReference>
<dbReference type="InterPro" id="IPR045079">
    <property type="entry name" value="Oxoprolinase-like"/>
</dbReference>
<dbReference type="InterPro" id="IPR049517">
    <property type="entry name" value="ACX-like_C"/>
</dbReference>
<dbReference type="EMBL" id="UINC01018629">
    <property type="protein sequence ID" value="SVA78413.1"/>
    <property type="molecule type" value="Genomic_DNA"/>
</dbReference>
<proteinExistence type="predicted"/>
<feature type="domain" description="Hydantoinase/oxoprolinase N-terminal" evidence="2">
    <location>
        <begin position="2"/>
        <end position="178"/>
    </location>
</feature>
<dbReference type="GO" id="GO:0006749">
    <property type="term" value="P:glutathione metabolic process"/>
    <property type="evidence" value="ECO:0007669"/>
    <property type="project" value="TreeGrafter"/>
</dbReference>
<protein>
    <recommendedName>
        <fullName evidence="5">Hydantoinase/oxoprolinase N-terminal domain-containing protein</fullName>
    </recommendedName>
</protein>
<evidence type="ECO:0008006" key="5">
    <source>
        <dbReference type="Google" id="ProtNLM"/>
    </source>
</evidence>
<gene>
    <name evidence="4" type="ORF">METZ01_LOCUS131267</name>
</gene>
<dbReference type="Pfam" id="PF01968">
    <property type="entry name" value="Hydantoinase_A"/>
    <property type="match status" value="1"/>
</dbReference>
<dbReference type="Pfam" id="PF05378">
    <property type="entry name" value="Hydant_A_N"/>
    <property type="match status" value="1"/>
</dbReference>
<feature type="domain" description="Hydantoinase A/oxoprolinase" evidence="1">
    <location>
        <begin position="200"/>
        <end position="482"/>
    </location>
</feature>
<evidence type="ECO:0000259" key="2">
    <source>
        <dbReference type="Pfam" id="PF05378"/>
    </source>
</evidence>
<dbReference type="Pfam" id="PF19278">
    <property type="entry name" value="Hydant_A_C"/>
    <property type="match status" value="1"/>
</dbReference>
<dbReference type="PANTHER" id="PTHR11365:SF23">
    <property type="entry name" value="HYPOTHETICAL 5-OXOPROLINASE (EUROFUNG)-RELATED"/>
    <property type="match status" value="1"/>
</dbReference>
<dbReference type="AlphaFoldDB" id="A0A381YPG0"/>
<evidence type="ECO:0000313" key="4">
    <source>
        <dbReference type="EMBL" id="SVA78413.1"/>
    </source>
</evidence>
<dbReference type="GO" id="GO:0017168">
    <property type="term" value="F:5-oxoprolinase (ATP-hydrolyzing) activity"/>
    <property type="evidence" value="ECO:0007669"/>
    <property type="project" value="TreeGrafter"/>
</dbReference>
<sequence length="681" mass="72974">MHIAIDTGGTFTDFVVSGKGEDLLTFKVPSTPDAPASAVLTGLQRLRDEYGFSATSFDGILFGTTIATNAVIERKGARTALLTTRGTRDVLEIQRLWRPRLFDLYIQKIPPLVPRRWRYEVDERVGARAEIVEALDHSSTSDLLERLEAENFDAVAVCLLFAFLHPDHEKTLERLLEKRFPGIAVSISSEVSPQFREYERSSTTVVNAYVMPAIRGLIDQLENGIARQAFRASLQVMQSNGGLMSTVETRRFPVRTLLSGPAGGVVGAVEIARSSGLANLIAMDMGGTSLDISLCQDSQLVLTSEGGIAGIPVQVPQVDVHTIGAGGGSIAEVVRGALKVGPDSAGAEPGPACYGRGGQRPTSTDAAVVLGLIDPDYFAGGDIQLAAGLAVTAMERHIAVPLGLSVVEAAAAVVRVQVANMVNGIRAVSVERGLDARGFTLIPFGGAGGLYAGLVAAEMGIGQILLPAHASVLSAVGMLLTGLKYASSRTLLTVESDARPDLFKTVFDELTAKVHGLMRDEGLAPEGVLLTMRCDVRYRGQAYEIPVECGPPFDTSRIIQDFHHQHRLTYGHSDPAESIEFVTFHVVAIGPDSRFSLLPLKGNPALPNDPDRHRSIFLDGRHLKVPVYARHRLVSGQRLDGPAVVEEKTATAMIYPRHFATCDAFGNLLVTTLDGGDCEED</sequence>
<name>A0A381YPG0_9ZZZZ</name>
<feature type="domain" description="Acetophenone carboxylase-like C-terminal" evidence="3">
    <location>
        <begin position="503"/>
        <end position="663"/>
    </location>
</feature>
<dbReference type="InterPro" id="IPR008040">
    <property type="entry name" value="Hydant_A_N"/>
</dbReference>
<dbReference type="GO" id="GO:0005829">
    <property type="term" value="C:cytosol"/>
    <property type="evidence" value="ECO:0007669"/>
    <property type="project" value="TreeGrafter"/>
</dbReference>
<evidence type="ECO:0000259" key="1">
    <source>
        <dbReference type="Pfam" id="PF01968"/>
    </source>
</evidence>
<dbReference type="PANTHER" id="PTHR11365">
    <property type="entry name" value="5-OXOPROLINASE RELATED"/>
    <property type="match status" value="1"/>
</dbReference>